<comment type="cofactor">
    <cofactor evidence="1">
        <name>Mn(2+)</name>
        <dbReference type="ChEBI" id="CHEBI:29035"/>
    </cofactor>
</comment>
<keyword evidence="4" id="KW-0378">Hydrolase</keyword>
<dbReference type="PROSITE" id="PS51462">
    <property type="entry name" value="NUDIX"/>
    <property type="match status" value="1"/>
</dbReference>
<sequence>MNLVSQEIQRRLDLTTIPPQRIDGKDAAILVLLRGQEIAKLEVLLCVRSMNMRKHPGEVCFPGGMWEPQDSDLQQTALREAHEETGLGLDHFELLGSLPSFRSRFGVLVHPAVALWRNGAPWEPQLNSAEVEKVFWQPLHDFLDKSMHSSYVWDNVYTVHSFDFAEAHCYGFTAFIAVVVAMCAFDRVPDFDLSEAFTAEIMRSVGTKSVVAAIFSVAALPADQRNAHIRLNKL</sequence>
<dbReference type="AlphaFoldDB" id="A0AA36G480"/>
<evidence type="ECO:0000256" key="5">
    <source>
        <dbReference type="ARBA" id="ARBA00022842"/>
    </source>
</evidence>
<evidence type="ECO:0000256" key="3">
    <source>
        <dbReference type="ARBA" id="ARBA00022723"/>
    </source>
</evidence>
<dbReference type="GO" id="GO:0046872">
    <property type="term" value="F:metal ion binding"/>
    <property type="evidence" value="ECO:0007669"/>
    <property type="project" value="UniProtKB-KW"/>
</dbReference>
<reference evidence="8" key="1">
    <citation type="submission" date="2023-06" db="EMBL/GenBank/DDBJ databases">
        <authorList>
            <person name="Delattre M."/>
        </authorList>
    </citation>
    <scope>NUCLEOTIDE SEQUENCE</scope>
    <source>
        <strain evidence="8">AF72</strain>
    </source>
</reference>
<evidence type="ECO:0000256" key="2">
    <source>
        <dbReference type="ARBA" id="ARBA00001946"/>
    </source>
</evidence>
<comment type="caution">
    <text evidence="8">The sequence shown here is derived from an EMBL/GenBank/DDBJ whole genome shotgun (WGS) entry which is preliminary data.</text>
</comment>
<organism evidence="8 9">
    <name type="scientific">Mesorhabditis spiculigera</name>
    <dbReference type="NCBI Taxonomy" id="96644"/>
    <lineage>
        <taxon>Eukaryota</taxon>
        <taxon>Metazoa</taxon>
        <taxon>Ecdysozoa</taxon>
        <taxon>Nematoda</taxon>
        <taxon>Chromadorea</taxon>
        <taxon>Rhabditida</taxon>
        <taxon>Rhabditina</taxon>
        <taxon>Rhabditomorpha</taxon>
        <taxon>Rhabditoidea</taxon>
        <taxon>Rhabditidae</taxon>
        <taxon>Mesorhabditinae</taxon>
        <taxon>Mesorhabditis</taxon>
    </lineage>
</organism>
<evidence type="ECO:0000256" key="1">
    <source>
        <dbReference type="ARBA" id="ARBA00001936"/>
    </source>
</evidence>
<accession>A0AA36G480</accession>
<dbReference type="SUPFAM" id="SSF55811">
    <property type="entry name" value="Nudix"/>
    <property type="match status" value="1"/>
</dbReference>
<feature type="domain" description="Nudix hydrolase" evidence="7">
    <location>
        <begin position="24"/>
        <end position="160"/>
    </location>
</feature>
<dbReference type="PANTHER" id="PTHR12992">
    <property type="entry name" value="NUDIX HYDROLASE"/>
    <property type="match status" value="1"/>
</dbReference>
<dbReference type="PANTHER" id="PTHR12992:SF24">
    <property type="entry name" value="PEROXISOMAL COENZYME A DIPHOSPHATASE NUDT7"/>
    <property type="match status" value="1"/>
</dbReference>
<dbReference type="Proteomes" id="UP001177023">
    <property type="component" value="Unassembled WGS sequence"/>
</dbReference>
<feature type="non-terminal residue" evidence="8">
    <location>
        <position position="234"/>
    </location>
</feature>
<evidence type="ECO:0000256" key="4">
    <source>
        <dbReference type="ARBA" id="ARBA00022801"/>
    </source>
</evidence>
<dbReference type="GO" id="GO:0015938">
    <property type="term" value="P:coenzyme A catabolic process"/>
    <property type="evidence" value="ECO:0007669"/>
    <property type="project" value="TreeGrafter"/>
</dbReference>
<dbReference type="Pfam" id="PF00293">
    <property type="entry name" value="NUDIX"/>
    <property type="match status" value="1"/>
</dbReference>
<keyword evidence="6" id="KW-0464">Manganese</keyword>
<keyword evidence="9" id="KW-1185">Reference proteome</keyword>
<comment type="cofactor">
    <cofactor evidence="2">
        <name>Mg(2+)</name>
        <dbReference type="ChEBI" id="CHEBI:18420"/>
    </cofactor>
</comment>
<dbReference type="InterPro" id="IPR015797">
    <property type="entry name" value="NUDIX_hydrolase-like_dom_sf"/>
</dbReference>
<evidence type="ECO:0000259" key="7">
    <source>
        <dbReference type="PROSITE" id="PS51462"/>
    </source>
</evidence>
<keyword evidence="5" id="KW-0460">Magnesium</keyword>
<dbReference type="CDD" id="cd03426">
    <property type="entry name" value="NUDIX_CoAse_Nudt7"/>
    <property type="match status" value="1"/>
</dbReference>
<dbReference type="InterPro" id="IPR000086">
    <property type="entry name" value="NUDIX_hydrolase_dom"/>
</dbReference>
<evidence type="ECO:0000313" key="9">
    <source>
        <dbReference type="Proteomes" id="UP001177023"/>
    </source>
</evidence>
<keyword evidence="3" id="KW-0479">Metal-binding</keyword>
<protein>
    <recommendedName>
        <fullName evidence="7">Nudix hydrolase domain-containing protein</fullName>
    </recommendedName>
</protein>
<dbReference type="Gene3D" id="3.90.79.10">
    <property type="entry name" value="Nucleoside Triphosphate Pyrophosphohydrolase"/>
    <property type="match status" value="1"/>
</dbReference>
<gene>
    <name evidence="8" type="ORF">MSPICULIGERA_LOCUS16630</name>
</gene>
<dbReference type="GO" id="GO:0010945">
    <property type="term" value="F:coenzyme A diphosphatase activity"/>
    <property type="evidence" value="ECO:0007669"/>
    <property type="project" value="InterPro"/>
</dbReference>
<name>A0AA36G480_9BILA</name>
<proteinExistence type="predicted"/>
<evidence type="ECO:0000313" key="8">
    <source>
        <dbReference type="EMBL" id="CAJ0578372.1"/>
    </source>
</evidence>
<evidence type="ECO:0000256" key="6">
    <source>
        <dbReference type="ARBA" id="ARBA00023211"/>
    </source>
</evidence>
<dbReference type="InterPro" id="IPR045121">
    <property type="entry name" value="CoAse"/>
</dbReference>
<dbReference type="EMBL" id="CATQJA010002653">
    <property type="protein sequence ID" value="CAJ0578372.1"/>
    <property type="molecule type" value="Genomic_DNA"/>
</dbReference>